<dbReference type="Gene3D" id="1.10.10.2120">
    <property type="match status" value="1"/>
</dbReference>
<protein>
    <recommendedName>
        <fullName evidence="1">Peptidase C45 hydrolase domain-containing protein</fullName>
    </recommendedName>
</protein>
<dbReference type="InterPro" id="IPR047794">
    <property type="entry name" value="C45_proenzyme-like"/>
</dbReference>
<evidence type="ECO:0000313" key="3">
    <source>
        <dbReference type="Proteomes" id="UP001501578"/>
    </source>
</evidence>
<proteinExistence type="predicted"/>
<comment type="caution">
    <text evidence="2">The sequence shown here is derived from an EMBL/GenBank/DDBJ whole genome shotgun (WGS) entry which is preliminary data.</text>
</comment>
<name>A0ABN1QBA9_9ACTN</name>
<dbReference type="InterPro" id="IPR047801">
    <property type="entry name" value="Peptidase_C45"/>
</dbReference>
<feature type="domain" description="Peptidase C45 hydrolase" evidence="1">
    <location>
        <begin position="120"/>
        <end position="330"/>
    </location>
</feature>
<reference evidence="2 3" key="1">
    <citation type="journal article" date="2019" name="Int. J. Syst. Evol. Microbiol.">
        <title>The Global Catalogue of Microorganisms (GCM) 10K type strain sequencing project: providing services to taxonomists for standard genome sequencing and annotation.</title>
        <authorList>
            <consortium name="The Broad Institute Genomics Platform"/>
            <consortium name="The Broad Institute Genome Sequencing Center for Infectious Disease"/>
            <person name="Wu L."/>
            <person name="Ma J."/>
        </authorList>
    </citation>
    <scope>NUCLEOTIDE SEQUENCE [LARGE SCALE GENOMIC DNA]</scope>
    <source>
        <strain evidence="2 3">JCM 11136</strain>
    </source>
</reference>
<gene>
    <name evidence="2" type="ORF">GCM10009560_51450</name>
</gene>
<dbReference type="PANTHER" id="PTHR34180">
    <property type="entry name" value="PEPTIDASE C45"/>
    <property type="match status" value="1"/>
</dbReference>
<dbReference type="Gene3D" id="3.60.60.10">
    <property type="entry name" value="Penicillin V Acylase, Chain A"/>
    <property type="match status" value="1"/>
</dbReference>
<organism evidence="2 3">
    <name type="scientific">Nonomuraea longicatena</name>
    <dbReference type="NCBI Taxonomy" id="83682"/>
    <lineage>
        <taxon>Bacteria</taxon>
        <taxon>Bacillati</taxon>
        <taxon>Actinomycetota</taxon>
        <taxon>Actinomycetes</taxon>
        <taxon>Streptosporangiales</taxon>
        <taxon>Streptosporangiaceae</taxon>
        <taxon>Nonomuraea</taxon>
    </lineage>
</organism>
<dbReference type="Pfam" id="PF03417">
    <property type="entry name" value="AAT"/>
    <property type="match status" value="1"/>
</dbReference>
<dbReference type="InterPro" id="IPR005079">
    <property type="entry name" value="Peptidase_C45_hydrolase"/>
</dbReference>
<dbReference type="PANTHER" id="PTHR34180:SF1">
    <property type="entry name" value="BETA-ALANYL-DOPAMINE_CARCININE HYDROLASE"/>
    <property type="match status" value="1"/>
</dbReference>
<dbReference type="Proteomes" id="UP001501578">
    <property type="component" value="Unassembled WGS sequence"/>
</dbReference>
<dbReference type="RefSeq" id="WP_343952585.1">
    <property type="nucleotide sequence ID" value="NZ_BAAAHQ010000027.1"/>
</dbReference>
<keyword evidence="3" id="KW-1185">Reference proteome</keyword>
<dbReference type="EMBL" id="BAAAHQ010000027">
    <property type="protein sequence ID" value="GAA0940249.1"/>
    <property type="molecule type" value="Genomic_DNA"/>
</dbReference>
<accession>A0ABN1QBA9</accession>
<evidence type="ECO:0000259" key="1">
    <source>
        <dbReference type="Pfam" id="PF03417"/>
    </source>
</evidence>
<sequence length="352" mass="37008">MAISFFASTETGAAARGRSYGAARRAAVRANVDGYFALFTAAGGTPTAVQTWAERALDRTAAWAPELAEETAGVAAGAGLETWQVAALNARTEILAALSATGRGECSTAVVTRGPSPHTIQTWDWHEHLHRAPVVWEFETHHTVRTFTENGVLAKIGVNSAGLGIHFNLLRHTSDGSDIGVPVHVIARRILGEATTLSEAVEIARSARTSASTVITVVTAAEAASLEICPDGVGVVWPGADGVLVHTNHFLDPALAEGERLGTEQPDTYARLDHLRAQADALAHAADPTARAAALLSHGPSAAPVCAHPDPDEPITERWETLATICLDISASRLLVHQGRLCGVGPATWQCF</sequence>
<evidence type="ECO:0000313" key="2">
    <source>
        <dbReference type="EMBL" id="GAA0940249.1"/>
    </source>
</evidence>
<dbReference type="NCBIfam" id="NF040521">
    <property type="entry name" value="C45_proenzyme"/>
    <property type="match status" value="1"/>
</dbReference>